<evidence type="ECO:0000256" key="1">
    <source>
        <dbReference type="ARBA" id="ARBA00006484"/>
    </source>
</evidence>
<keyword evidence="2" id="KW-0560">Oxidoreductase</keyword>
<name>A0AA38HS05_9CUCU</name>
<dbReference type="GO" id="GO:0016616">
    <property type="term" value="F:oxidoreductase activity, acting on the CH-OH group of donors, NAD or NADP as acceptor"/>
    <property type="evidence" value="ECO:0007669"/>
    <property type="project" value="UniProtKB-ARBA"/>
</dbReference>
<organism evidence="4 5">
    <name type="scientific">Zophobas morio</name>
    <dbReference type="NCBI Taxonomy" id="2755281"/>
    <lineage>
        <taxon>Eukaryota</taxon>
        <taxon>Metazoa</taxon>
        <taxon>Ecdysozoa</taxon>
        <taxon>Arthropoda</taxon>
        <taxon>Hexapoda</taxon>
        <taxon>Insecta</taxon>
        <taxon>Pterygota</taxon>
        <taxon>Neoptera</taxon>
        <taxon>Endopterygota</taxon>
        <taxon>Coleoptera</taxon>
        <taxon>Polyphaga</taxon>
        <taxon>Cucujiformia</taxon>
        <taxon>Tenebrionidae</taxon>
        <taxon>Zophobas</taxon>
    </lineage>
</organism>
<proteinExistence type="inferred from homology"/>
<sequence length="255" mass="27599">MVLSMARWAGKVAIVTGASSGIGAAIVKSLVDHGLIVAGIARRVEAIQENAKQLAGKKGQLHAIKADVTKEEDILAAFKWVSQNLGPVHVLVNSAGLLKEGLLTDGETQVWKSVFDVNVLGVCIATREAVKIMKAQDIKGHIIHLNSIAGHFVPNVPRMNVYSASKHAISALTETLRQELNHLQSKIKVTSISPGLTYSEMTILNKEYSEERRKFLGSRPILKAEDIADGLVYALSTPEHVQVHELTIKPVGEPI</sequence>
<evidence type="ECO:0000256" key="2">
    <source>
        <dbReference type="ARBA" id="ARBA00023002"/>
    </source>
</evidence>
<protein>
    <recommendedName>
        <fullName evidence="6">Dehydrogenase/reductase SDR family member 11</fullName>
    </recommendedName>
</protein>
<dbReference type="Proteomes" id="UP001168821">
    <property type="component" value="Unassembled WGS sequence"/>
</dbReference>
<accession>A0AA38HS05</accession>
<evidence type="ECO:0000313" key="4">
    <source>
        <dbReference type="EMBL" id="KAJ3642933.1"/>
    </source>
</evidence>
<keyword evidence="5" id="KW-1185">Reference proteome</keyword>
<gene>
    <name evidence="4" type="ORF">Zmor_025679</name>
</gene>
<dbReference type="PROSITE" id="PS00061">
    <property type="entry name" value="ADH_SHORT"/>
    <property type="match status" value="1"/>
</dbReference>
<dbReference type="InterPro" id="IPR002347">
    <property type="entry name" value="SDR_fam"/>
</dbReference>
<dbReference type="FunFam" id="3.40.50.720:FF:000047">
    <property type="entry name" value="NADP-dependent L-serine/L-allo-threonine dehydrogenase"/>
    <property type="match status" value="1"/>
</dbReference>
<dbReference type="Gene3D" id="3.40.50.720">
    <property type="entry name" value="NAD(P)-binding Rossmann-like Domain"/>
    <property type="match status" value="1"/>
</dbReference>
<comment type="caution">
    <text evidence="4">The sequence shown here is derived from an EMBL/GenBank/DDBJ whole genome shotgun (WGS) entry which is preliminary data.</text>
</comment>
<comment type="similarity">
    <text evidence="1 3">Belongs to the short-chain dehydrogenases/reductases (SDR) family.</text>
</comment>
<dbReference type="PANTHER" id="PTHR43115">
    <property type="entry name" value="DEHYDROGENASE/REDUCTASE SDR FAMILY MEMBER 11"/>
    <property type="match status" value="1"/>
</dbReference>
<dbReference type="InterPro" id="IPR036291">
    <property type="entry name" value="NAD(P)-bd_dom_sf"/>
</dbReference>
<dbReference type="SUPFAM" id="SSF51735">
    <property type="entry name" value="NAD(P)-binding Rossmann-fold domains"/>
    <property type="match status" value="1"/>
</dbReference>
<evidence type="ECO:0000256" key="3">
    <source>
        <dbReference type="RuleBase" id="RU000363"/>
    </source>
</evidence>
<dbReference type="EMBL" id="JALNTZ010000008">
    <property type="protein sequence ID" value="KAJ3642933.1"/>
    <property type="molecule type" value="Genomic_DNA"/>
</dbReference>
<dbReference type="Pfam" id="PF00106">
    <property type="entry name" value="adh_short"/>
    <property type="match status" value="1"/>
</dbReference>
<evidence type="ECO:0000313" key="5">
    <source>
        <dbReference type="Proteomes" id="UP001168821"/>
    </source>
</evidence>
<dbReference type="InterPro" id="IPR020904">
    <property type="entry name" value="Sc_DH/Rdtase_CS"/>
</dbReference>
<dbReference type="PRINTS" id="PR00081">
    <property type="entry name" value="GDHRDH"/>
</dbReference>
<evidence type="ECO:0008006" key="6">
    <source>
        <dbReference type="Google" id="ProtNLM"/>
    </source>
</evidence>
<dbReference type="PRINTS" id="PR00080">
    <property type="entry name" value="SDRFAMILY"/>
</dbReference>
<dbReference type="AlphaFoldDB" id="A0AA38HS05"/>
<reference evidence="4" key="1">
    <citation type="journal article" date="2023" name="G3 (Bethesda)">
        <title>Whole genome assemblies of Zophobas morio and Tenebrio molitor.</title>
        <authorList>
            <person name="Kaur S."/>
            <person name="Stinson S.A."/>
            <person name="diCenzo G.C."/>
        </authorList>
    </citation>
    <scope>NUCLEOTIDE SEQUENCE</scope>
    <source>
        <strain evidence="4">QUZm001</strain>
    </source>
</reference>
<dbReference type="PANTHER" id="PTHR43115:SF4">
    <property type="entry name" value="DEHYDROGENASE_REDUCTASE SDR FAMILY MEMBER 11"/>
    <property type="match status" value="1"/>
</dbReference>